<dbReference type="Proteomes" id="UP000604046">
    <property type="component" value="Unassembled WGS sequence"/>
</dbReference>
<dbReference type="OrthoDB" id="419017at2759"/>
<dbReference type="PANTHER" id="PTHR10217:SF435">
    <property type="entry name" value="POTASSIUM VOLTAGE-GATED CHANNEL PROTEIN EAG"/>
    <property type="match status" value="1"/>
</dbReference>
<keyword evidence="4 8" id="KW-1133">Transmembrane helix</keyword>
<evidence type="ECO:0000256" key="2">
    <source>
        <dbReference type="ARBA" id="ARBA00022448"/>
    </source>
</evidence>
<dbReference type="AlphaFoldDB" id="A0A812QBX8"/>
<dbReference type="InterPro" id="IPR018490">
    <property type="entry name" value="cNMP-bd_dom_sf"/>
</dbReference>
<evidence type="ECO:0000256" key="4">
    <source>
        <dbReference type="ARBA" id="ARBA00022989"/>
    </source>
</evidence>
<dbReference type="InterPro" id="IPR014710">
    <property type="entry name" value="RmlC-like_jellyroll"/>
</dbReference>
<dbReference type="SUPFAM" id="SSF51206">
    <property type="entry name" value="cAMP-binding domain-like"/>
    <property type="match status" value="1"/>
</dbReference>
<feature type="compositionally biased region" description="Basic and acidic residues" evidence="7">
    <location>
        <begin position="15"/>
        <end position="28"/>
    </location>
</feature>
<evidence type="ECO:0000313" key="10">
    <source>
        <dbReference type="EMBL" id="CAE7388986.1"/>
    </source>
</evidence>
<dbReference type="PROSITE" id="PS50042">
    <property type="entry name" value="CNMP_BINDING_3"/>
    <property type="match status" value="1"/>
</dbReference>
<evidence type="ECO:0000313" key="11">
    <source>
        <dbReference type="Proteomes" id="UP000604046"/>
    </source>
</evidence>
<feature type="transmembrane region" description="Helical" evidence="8">
    <location>
        <begin position="359"/>
        <end position="379"/>
    </location>
</feature>
<dbReference type="Pfam" id="PF00520">
    <property type="entry name" value="Ion_trans"/>
    <property type="match status" value="1"/>
</dbReference>
<evidence type="ECO:0000259" key="9">
    <source>
        <dbReference type="PROSITE" id="PS50042"/>
    </source>
</evidence>
<protein>
    <submittedName>
        <fullName evidence="10">Eag protein</fullName>
    </submittedName>
</protein>
<keyword evidence="6 8" id="KW-0472">Membrane</keyword>
<feature type="region of interest" description="Disordered" evidence="7">
    <location>
        <begin position="1"/>
        <end position="28"/>
    </location>
</feature>
<gene>
    <name evidence="10" type="primary">eag</name>
    <name evidence="10" type="ORF">SNAT2548_LOCUS21209</name>
</gene>
<evidence type="ECO:0000256" key="5">
    <source>
        <dbReference type="ARBA" id="ARBA00023065"/>
    </source>
</evidence>
<keyword evidence="11" id="KW-1185">Reference proteome</keyword>
<comment type="caution">
    <text evidence="10">The sequence shown here is derived from an EMBL/GenBank/DDBJ whole genome shotgun (WGS) entry which is preliminary data.</text>
</comment>
<dbReference type="PANTHER" id="PTHR10217">
    <property type="entry name" value="VOLTAGE AND LIGAND GATED POTASSIUM CHANNEL"/>
    <property type="match status" value="1"/>
</dbReference>
<organism evidence="10 11">
    <name type="scientific">Symbiodinium natans</name>
    <dbReference type="NCBI Taxonomy" id="878477"/>
    <lineage>
        <taxon>Eukaryota</taxon>
        <taxon>Sar</taxon>
        <taxon>Alveolata</taxon>
        <taxon>Dinophyceae</taxon>
        <taxon>Suessiales</taxon>
        <taxon>Symbiodiniaceae</taxon>
        <taxon>Symbiodinium</taxon>
    </lineage>
</organism>
<proteinExistence type="predicted"/>
<evidence type="ECO:0000256" key="6">
    <source>
        <dbReference type="ARBA" id="ARBA00023136"/>
    </source>
</evidence>
<dbReference type="GO" id="GO:0042391">
    <property type="term" value="P:regulation of membrane potential"/>
    <property type="evidence" value="ECO:0007669"/>
    <property type="project" value="TreeGrafter"/>
</dbReference>
<evidence type="ECO:0000256" key="7">
    <source>
        <dbReference type="SAM" id="MobiDB-lite"/>
    </source>
</evidence>
<dbReference type="InterPro" id="IPR050818">
    <property type="entry name" value="KCNH_animal-type"/>
</dbReference>
<evidence type="ECO:0000256" key="3">
    <source>
        <dbReference type="ARBA" id="ARBA00022692"/>
    </source>
</evidence>
<evidence type="ECO:0000256" key="1">
    <source>
        <dbReference type="ARBA" id="ARBA00004141"/>
    </source>
</evidence>
<evidence type="ECO:0000256" key="8">
    <source>
        <dbReference type="SAM" id="Phobius"/>
    </source>
</evidence>
<keyword evidence="2" id="KW-0813">Transport</keyword>
<keyword evidence="3 8" id="KW-0812">Transmembrane</keyword>
<dbReference type="GO" id="GO:0005886">
    <property type="term" value="C:plasma membrane"/>
    <property type="evidence" value="ECO:0007669"/>
    <property type="project" value="TreeGrafter"/>
</dbReference>
<dbReference type="InterPro" id="IPR000595">
    <property type="entry name" value="cNMP-bd_dom"/>
</dbReference>
<dbReference type="SUPFAM" id="SSF81324">
    <property type="entry name" value="Voltage-gated potassium channels"/>
    <property type="match status" value="1"/>
</dbReference>
<reference evidence="10" key="1">
    <citation type="submission" date="2021-02" db="EMBL/GenBank/DDBJ databases">
        <authorList>
            <person name="Dougan E. K."/>
            <person name="Rhodes N."/>
            <person name="Thang M."/>
            <person name="Chan C."/>
        </authorList>
    </citation>
    <scope>NUCLEOTIDE SEQUENCE</scope>
</reference>
<feature type="domain" description="Cyclic nucleotide-binding" evidence="9">
    <location>
        <begin position="468"/>
        <end position="585"/>
    </location>
</feature>
<comment type="subcellular location">
    <subcellularLocation>
        <location evidence="1">Membrane</location>
        <topology evidence="1">Multi-pass membrane protein</topology>
    </subcellularLocation>
</comment>
<feature type="transmembrane region" description="Helical" evidence="8">
    <location>
        <begin position="125"/>
        <end position="145"/>
    </location>
</feature>
<name>A0A812QBX8_9DINO</name>
<feature type="transmembrane region" description="Helical" evidence="8">
    <location>
        <begin position="279"/>
        <end position="300"/>
    </location>
</feature>
<dbReference type="GO" id="GO:0005249">
    <property type="term" value="F:voltage-gated potassium channel activity"/>
    <property type="evidence" value="ECO:0007669"/>
    <property type="project" value="TreeGrafter"/>
</dbReference>
<dbReference type="EMBL" id="CAJNDS010002239">
    <property type="protein sequence ID" value="CAE7388986.1"/>
    <property type="molecule type" value="Genomic_DNA"/>
</dbReference>
<accession>A0A812QBX8</accession>
<dbReference type="Gene3D" id="1.10.287.70">
    <property type="match status" value="1"/>
</dbReference>
<dbReference type="Gene3D" id="2.60.120.10">
    <property type="entry name" value="Jelly Rolls"/>
    <property type="match status" value="1"/>
</dbReference>
<dbReference type="InterPro" id="IPR005821">
    <property type="entry name" value="Ion_trans_dom"/>
</dbReference>
<dbReference type="CDD" id="cd00038">
    <property type="entry name" value="CAP_ED"/>
    <property type="match status" value="1"/>
</dbReference>
<feature type="transmembrane region" description="Helical" evidence="8">
    <location>
        <begin position="151"/>
        <end position="169"/>
    </location>
</feature>
<sequence>MADPRSLHNTLAENHLSEESEAKAKKISGSKDEGILRLTLAAWKEYTFHADNDDDDVSEHELEVLKEFALREWPSDPDASAALTRMLTADLNSSKAEDERRNPFTESFWRKHVVTRPHSRKRMMWDLFGLMLVIWDIFAIPMTAFEQLADVAMLTVVNWTSTVFWTIDLPTNFFNSFYRAGHVVLDPWAIAVQYLRTWFAIDISVLTLDWCFLALDAAFGSDNGGDEGASNNYLRIMRMSRGLKILRILRLVRLAKLFPKFHTAFVAVQSDSVRLSLGAWFAVVIVVVMNHYVACGWFALGYWDTSAPVTWVAVHGLTGDETPFKRSLGYQYFTSLHWALCQFTPAAIEVNAVNTSERIYSVCTIICGLISFSSFVSNITSSMTQLRNLNSEKQKQQASLRRYFSQNEVPPEVSKCIYDWISSHRKHHRVRVHEDDVEPLAEVPERLKFKLREAVYRPVLCRHPFFVEFREADARTLDRLCHHALSEIRVSTEHTIFIKGEQASGMYFVTSGDLEYWRSALLDPVPIQKGDWLSEIALWVSWRHCGTLAAKCQSDLMHVDTDMFRSAIAACSKVGRRLVRGYAAAFVRHECEAQPAGAWLGDLCCGHEALAALLQTTLHKSQPLEEHLKSITATDLFKDHCRQSVVPTMADMTPVLTVEARDVRKARTKLEL</sequence>
<keyword evidence="5" id="KW-0406">Ion transport</keyword>